<reference evidence="4 5" key="1">
    <citation type="journal article" date="2019" name="Commun. Biol.">
        <title>The bagworm genome reveals a unique fibroin gene that provides high tensile strength.</title>
        <authorList>
            <person name="Kono N."/>
            <person name="Nakamura H."/>
            <person name="Ohtoshi R."/>
            <person name="Tomita M."/>
            <person name="Numata K."/>
            <person name="Arakawa K."/>
        </authorList>
    </citation>
    <scope>NUCLEOTIDE SEQUENCE [LARGE SCALE GENOMIC DNA]</scope>
</reference>
<evidence type="ECO:0000259" key="3">
    <source>
        <dbReference type="Pfam" id="PF16087"/>
    </source>
</evidence>
<comment type="subcellular location">
    <subcellularLocation>
        <location evidence="1">Nucleus</location>
    </subcellularLocation>
</comment>
<dbReference type="PANTHER" id="PTHR47326">
    <property type="entry name" value="TRANSPOSABLE ELEMENT TC3 TRANSPOSASE-LIKE PROTEIN"/>
    <property type="match status" value="1"/>
</dbReference>
<proteinExistence type="predicted"/>
<dbReference type="InterPro" id="IPR032135">
    <property type="entry name" value="DUF4817"/>
</dbReference>
<dbReference type="STRING" id="151549.A0A4C1TGR3"/>
<evidence type="ECO:0000256" key="1">
    <source>
        <dbReference type="ARBA" id="ARBA00004123"/>
    </source>
</evidence>
<protein>
    <recommendedName>
        <fullName evidence="3">DUF4817 domain-containing protein</fullName>
    </recommendedName>
</protein>
<accession>A0A4C1TGR3</accession>
<dbReference type="GO" id="GO:0005634">
    <property type="term" value="C:nucleus"/>
    <property type="evidence" value="ECO:0007669"/>
    <property type="project" value="UniProtKB-SubCell"/>
</dbReference>
<feature type="domain" description="DUF4817" evidence="3">
    <location>
        <begin position="6"/>
        <end position="62"/>
    </location>
</feature>
<evidence type="ECO:0000256" key="2">
    <source>
        <dbReference type="SAM" id="MobiDB-lite"/>
    </source>
</evidence>
<dbReference type="Pfam" id="PF16087">
    <property type="entry name" value="DUF4817"/>
    <property type="match status" value="1"/>
</dbReference>
<dbReference type="AlphaFoldDB" id="A0A4C1TGR3"/>
<dbReference type="Proteomes" id="UP000299102">
    <property type="component" value="Unassembled WGS sequence"/>
</dbReference>
<feature type="compositionally biased region" description="Polar residues" evidence="2">
    <location>
        <begin position="73"/>
        <end position="82"/>
    </location>
</feature>
<sequence length="170" mass="19868">MKPFSGADRALCVREFYKNGNSATAARRKFCSIRYIRHLNDAPSPRLIRKWVEKFEETGSTQEKPKSGRQRSSRTVENVDSVTQSVRDNPDLSIRKRAVALNVHRSSLFRILHKDLKLHPYKIQLVQELKPQDAGRRLEFINQMIERYPTFTNILFSDEAHFQLNGHMNK</sequence>
<dbReference type="InterPro" id="IPR009057">
    <property type="entry name" value="Homeodomain-like_sf"/>
</dbReference>
<dbReference type="EMBL" id="BGZK01000052">
    <property type="protein sequence ID" value="GBP12628.1"/>
    <property type="molecule type" value="Genomic_DNA"/>
</dbReference>
<organism evidence="4 5">
    <name type="scientific">Eumeta variegata</name>
    <name type="common">Bagworm moth</name>
    <name type="synonym">Eumeta japonica</name>
    <dbReference type="NCBI Taxonomy" id="151549"/>
    <lineage>
        <taxon>Eukaryota</taxon>
        <taxon>Metazoa</taxon>
        <taxon>Ecdysozoa</taxon>
        <taxon>Arthropoda</taxon>
        <taxon>Hexapoda</taxon>
        <taxon>Insecta</taxon>
        <taxon>Pterygota</taxon>
        <taxon>Neoptera</taxon>
        <taxon>Endopterygota</taxon>
        <taxon>Lepidoptera</taxon>
        <taxon>Glossata</taxon>
        <taxon>Ditrysia</taxon>
        <taxon>Tineoidea</taxon>
        <taxon>Psychidae</taxon>
        <taxon>Oiketicinae</taxon>
        <taxon>Eumeta</taxon>
    </lineage>
</organism>
<evidence type="ECO:0000313" key="5">
    <source>
        <dbReference type="Proteomes" id="UP000299102"/>
    </source>
</evidence>
<dbReference type="PANTHER" id="PTHR47326:SF1">
    <property type="entry name" value="HTH PSQ-TYPE DOMAIN-CONTAINING PROTEIN"/>
    <property type="match status" value="1"/>
</dbReference>
<name>A0A4C1TGR3_EUMVA</name>
<keyword evidence="5" id="KW-1185">Reference proteome</keyword>
<comment type="caution">
    <text evidence="4">The sequence shown here is derived from an EMBL/GenBank/DDBJ whole genome shotgun (WGS) entry which is preliminary data.</text>
</comment>
<dbReference type="OrthoDB" id="9971063at2759"/>
<gene>
    <name evidence="4" type="ORF">EVAR_10284_1</name>
</gene>
<dbReference type="SUPFAM" id="SSF46689">
    <property type="entry name" value="Homeodomain-like"/>
    <property type="match status" value="1"/>
</dbReference>
<evidence type="ECO:0000313" key="4">
    <source>
        <dbReference type="EMBL" id="GBP12628.1"/>
    </source>
</evidence>
<feature type="region of interest" description="Disordered" evidence="2">
    <location>
        <begin position="58"/>
        <end position="82"/>
    </location>
</feature>